<gene>
    <name evidence="1" type="ORF">ACFFJ2_02695</name>
</gene>
<name>A0ABV6D3V3_9HYPH</name>
<dbReference type="RefSeq" id="WP_261518558.1">
    <property type="nucleotide sequence ID" value="NZ_JAODNW010000001.1"/>
</dbReference>
<dbReference type="EMBL" id="JBHLXD010000003">
    <property type="protein sequence ID" value="MFC0207302.1"/>
    <property type="molecule type" value="Genomic_DNA"/>
</dbReference>
<organism evidence="1 2">
    <name type="scientific">Chelativorans intermedius</name>
    <dbReference type="NCBI Taxonomy" id="515947"/>
    <lineage>
        <taxon>Bacteria</taxon>
        <taxon>Pseudomonadati</taxon>
        <taxon>Pseudomonadota</taxon>
        <taxon>Alphaproteobacteria</taxon>
        <taxon>Hyphomicrobiales</taxon>
        <taxon>Phyllobacteriaceae</taxon>
        <taxon>Chelativorans</taxon>
    </lineage>
</organism>
<reference evidence="1 2" key="1">
    <citation type="submission" date="2024-09" db="EMBL/GenBank/DDBJ databases">
        <authorList>
            <person name="Sun Q."/>
            <person name="Mori K."/>
        </authorList>
    </citation>
    <scope>NUCLEOTIDE SEQUENCE [LARGE SCALE GENOMIC DNA]</scope>
    <source>
        <strain evidence="1 2">CCM 8543</strain>
    </source>
</reference>
<sequence>MSMRLHVGGKWGFSLAFGAIAFFGLAVAAQAQGRPDVRTMTCGEVRALVDQNRAIVLTTGRYTYDRYVSDQRYCPIGFATKPAWVDTSDQRDCRIGYTCVPDEFLRRRWR</sequence>
<keyword evidence="2" id="KW-1185">Reference proteome</keyword>
<evidence type="ECO:0000313" key="1">
    <source>
        <dbReference type="EMBL" id="MFC0207302.1"/>
    </source>
</evidence>
<dbReference type="Proteomes" id="UP001589755">
    <property type="component" value="Unassembled WGS sequence"/>
</dbReference>
<comment type="caution">
    <text evidence="1">The sequence shown here is derived from an EMBL/GenBank/DDBJ whole genome shotgun (WGS) entry which is preliminary data.</text>
</comment>
<evidence type="ECO:0008006" key="3">
    <source>
        <dbReference type="Google" id="ProtNLM"/>
    </source>
</evidence>
<accession>A0ABV6D3V3</accession>
<protein>
    <recommendedName>
        <fullName evidence="3">YARHG domain-containing protein</fullName>
    </recommendedName>
</protein>
<evidence type="ECO:0000313" key="2">
    <source>
        <dbReference type="Proteomes" id="UP001589755"/>
    </source>
</evidence>
<proteinExistence type="predicted"/>